<dbReference type="FunFam" id="2.60.120.330:FF:000010">
    <property type="entry name" value="1-aminocyclopropane-1-carboxylate oxidase 1"/>
    <property type="match status" value="1"/>
</dbReference>
<dbReference type="EMBL" id="JAHRHJ020000008">
    <property type="protein sequence ID" value="KAH9304093.1"/>
    <property type="molecule type" value="Genomic_DNA"/>
</dbReference>
<comment type="pathway">
    <text evidence="7">Alkene biosynthesis; ethylene biosynthesis via S-adenosyl-L-methionine; ethylene from S-adenosyl-L-methionine: step 2/2.</text>
</comment>
<dbReference type="Pfam" id="PF03171">
    <property type="entry name" value="2OG-FeII_Oxy"/>
    <property type="match status" value="1"/>
</dbReference>
<organism evidence="12 13">
    <name type="scientific">Taxus chinensis</name>
    <name type="common">Chinese yew</name>
    <name type="synonym">Taxus wallichiana var. chinensis</name>
    <dbReference type="NCBI Taxonomy" id="29808"/>
    <lineage>
        <taxon>Eukaryota</taxon>
        <taxon>Viridiplantae</taxon>
        <taxon>Streptophyta</taxon>
        <taxon>Embryophyta</taxon>
        <taxon>Tracheophyta</taxon>
        <taxon>Spermatophyta</taxon>
        <taxon>Pinopsida</taxon>
        <taxon>Pinidae</taxon>
        <taxon>Conifers II</taxon>
        <taxon>Cupressales</taxon>
        <taxon>Taxaceae</taxon>
        <taxon>Taxus</taxon>
    </lineage>
</organism>
<dbReference type="InterPro" id="IPR044861">
    <property type="entry name" value="IPNS-like_FE2OG_OXY"/>
</dbReference>
<keyword evidence="4" id="KW-0847">Vitamin C</keyword>
<proteinExistence type="inferred from homology"/>
<comment type="similarity">
    <text evidence="1 10">Belongs to the iron/ascorbate-dependent oxidoreductase family.</text>
</comment>
<evidence type="ECO:0000256" key="10">
    <source>
        <dbReference type="RuleBase" id="RU003682"/>
    </source>
</evidence>
<name>A0AA38CT02_TAXCH</name>
<evidence type="ECO:0000256" key="4">
    <source>
        <dbReference type="ARBA" id="ARBA00022896"/>
    </source>
</evidence>
<dbReference type="InterPro" id="IPR027443">
    <property type="entry name" value="IPNS-like_sf"/>
</dbReference>
<dbReference type="AlphaFoldDB" id="A0AA38CT02"/>
<dbReference type="GO" id="GO:0031418">
    <property type="term" value="F:L-ascorbic acid binding"/>
    <property type="evidence" value="ECO:0007669"/>
    <property type="project" value="UniProtKB-KW"/>
</dbReference>
<keyword evidence="5 10" id="KW-0560">Oxidoreductase</keyword>
<evidence type="ECO:0000256" key="1">
    <source>
        <dbReference type="ARBA" id="ARBA00008056"/>
    </source>
</evidence>
<evidence type="ECO:0000313" key="13">
    <source>
        <dbReference type="Proteomes" id="UP000824469"/>
    </source>
</evidence>
<evidence type="ECO:0000256" key="2">
    <source>
        <dbReference type="ARBA" id="ARBA00022666"/>
    </source>
</evidence>
<feature type="non-terminal residue" evidence="12">
    <location>
        <position position="1"/>
    </location>
</feature>
<evidence type="ECO:0000256" key="9">
    <source>
        <dbReference type="ARBA" id="ARBA00050579"/>
    </source>
</evidence>
<dbReference type="EC" id="1.14.17.4" evidence="8"/>
<keyword evidence="13" id="KW-1185">Reference proteome</keyword>
<evidence type="ECO:0000259" key="11">
    <source>
        <dbReference type="PROSITE" id="PS51471"/>
    </source>
</evidence>
<dbReference type="PROSITE" id="PS51471">
    <property type="entry name" value="FE2OG_OXY"/>
    <property type="match status" value="1"/>
</dbReference>
<keyword evidence="6 10" id="KW-0408">Iron</keyword>
<evidence type="ECO:0000256" key="5">
    <source>
        <dbReference type="ARBA" id="ARBA00023002"/>
    </source>
</evidence>
<dbReference type="GO" id="GO:0046872">
    <property type="term" value="F:metal ion binding"/>
    <property type="evidence" value="ECO:0007669"/>
    <property type="project" value="UniProtKB-KW"/>
</dbReference>
<dbReference type="OMA" id="NCTESHK"/>
<feature type="domain" description="Fe2OG dioxygenase" evidence="11">
    <location>
        <begin position="173"/>
        <end position="273"/>
    </location>
</feature>
<dbReference type="SUPFAM" id="SSF51197">
    <property type="entry name" value="Clavaminate synthase-like"/>
    <property type="match status" value="1"/>
</dbReference>
<evidence type="ECO:0000313" key="12">
    <source>
        <dbReference type="EMBL" id="KAH9304093.1"/>
    </source>
</evidence>
<dbReference type="Gene3D" id="2.60.120.330">
    <property type="entry name" value="B-lactam Antibiotic, Isopenicillin N Synthase, Chain"/>
    <property type="match status" value="1"/>
</dbReference>
<gene>
    <name evidence="12" type="ORF">KI387_008497</name>
</gene>
<evidence type="ECO:0000256" key="6">
    <source>
        <dbReference type="ARBA" id="ARBA00023004"/>
    </source>
</evidence>
<evidence type="ECO:0000256" key="7">
    <source>
        <dbReference type="ARBA" id="ARBA00037892"/>
    </source>
</evidence>
<dbReference type="InterPro" id="IPR026992">
    <property type="entry name" value="DIOX_N"/>
</dbReference>
<dbReference type="Pfam" id="PF14226">
    <property type="entry name" value="DIOX_N"/>
    <property type="match status" value="1"/>
</dbReference>
<accession>A0AA38CT02</accession>
<dbReference type="InterPro" id="IPR050295">
    <property type="entry name" value="Plant_2OG-oxidoreductases"/>
</dbReference>
<keyword evidence="2" id="KW-0266">Ethylene biosynthesis</keyword>
<comment type="catalytic activity">
    <reaction evidence="9">
        <text>1-aminocyclopropane-1-carboxylate + L-ascorbate + O2 = ethene + L-dehydroascorbate + hydrogen cyanide + CO2 + 2 H2O</text>
        <dbReference type="Rhea" id="RHEA:23640"/>
        <dbReference type="ChEBI" id="CHEBI:15377"/>
        <dbReference type="ChEBI" id="CHEBI:15379"/>
        <dbReference type="ChEBI" id="CHEBI:16526"/>
        <dbReference type="ChEBI" id="CHEBI:18153"/>
        <dbReference type="ChEBI" id="CHEBI:18407"/>
        <dbReference type="ChEBI" id="CHEBI:38290"/>
        <dbReference type="ChEBI" id="CHEBI:58360"/>
        <dbReference type="ChEBI" id="CHEBI:58539"/>
        <dbReference type="EC" id="1.14.17.4"/>
    </reaction>
</comment>
<protein>
    <recommendedName>
        <fullName evidence="8">aminocyclopropanecarboxylate oxidase</fullName>
        <ecNumber evidence="8">1.14.17.4</ecNumber>
    </recommendedName>
</protein>
<comment type="caution">
    <text evidence="12">The sequence shown here is derived from an EMBL/GenBank/DDBJ whole genome shotgun (WGS) entry which is preliminary data.</text>
</comment>
<dbReference type="InterPro" id="IPR005123">
    <property type="entry name" value="Oxoglu/Fe-dep_dioxygenase_dom"/>
</dbReference>
<sequence length="340" mass="38162">LASHCGLISTEMAIPVVDMTNFDKEGREDIMAQVANACETPGFFQVLNHGISHSLMDRVKELCKQDYELNREKNFNESLMVNALNNLIIDELKGNNCTESHKIGDIDWEDIFMISDLQKTDSWPSQPANFKETIEEFQGEIYKLAERLLEMISLNLGLDKSYVKEAFAVGEKPFFGTKVSHYPPCPRPDLIDGLRAHTDAGGLILLFQDDEVPGLQVLSNGCWIDVQPTPYSIVIDIGDQLEVISGGKYKSAWHRILPTKEGNRLSVASFYNPSMNAMVYPAPSLTVNDNTEAIVDGGDEISSTYPKFSFGDYMNVYGQLKYDAKEPRFEAMRTLSEQAY</sequence>
<keyword evidence="3 10" id="KW-0479">Metal-binding</keyword>
<dbReference type="GO" id="GO:0009693">
    <property type="term" value="P:ethylene biosynthetic process"/>
    <property type="evidence" value="ECO:0007669"/>
    <property type="project" value="UniProtKB-KW"/>
</dbReference>
<evidence type="ECO:0000256" key="8">
    <source>
        <dbReference type="ARBA" id="ARBA00039090"/>
    </source>
</evidence>
<evidence type="ECO:0000256" key="3">
    <source>
        <dbReference type="ARBA" id="ARBA00022723"/>
    </source>
</evidence>
<dbReference type="Proteomes" id="UP000824469">
    <property type="component" value="Unassembled WGS sequence"/>
</dbReference>
<dbReference type="PANTHER" id="PTHR47991">
    <property type="entry name" value="OXOGLUTARATE/IRON-DEPENDENT DIOXYGENASE"/>
    <property type="match status" value="1"/>
</dbReference>
<reference evidence="12 13" key="1">
    <citation type="journal article" date="2021" name="Nat. Plants">
        <title>The Taxus genome provides insights into paclitaxel biosynthesis.</title>
        <authorList>
            <person name="Xiong X."/>
            <person name="Gou J."/>
            <person name="Liao Q."/>
            <person name="Li Y."/>
            <person name="Zhou Q."/>
            <person name="Bi G."/>
            <person name="Li C."/>
            <person name="Du R."/>
            <person name="Wang X."/>
            <person name="Sun T."/>
            <person name="Guo L."/>
            <person name="Liang H."/>
            <person name="Lu P."/>
            <person name="Wu Y."/>
            <person name="Zhang Z."/>
            <person name="Ro D.K."/>
            <person name="Shang Y."/>
            <person name="Huang S."/>
            <person name="Yan J."/>
        </authorList>
    </citation>
    <scope>NUCLEOTIDE SEQUENCE [LARGE SCALE GENOMIC DNA]</scope>
    <source>
        <strain evidence="12">Ta-2019</strain>
    </source>
</reference>
<dbReference type="GO" id="GO:0009815">
    <property type="term" value="F:1-aminocyclopropane-1-carboxylate oxidase activity"/>
    <property type="evidence" value="ECO:0007669"/>
    <property type="project" value="UniProtKB-EC"/>
</dbReference>